<comment type="subcellular location">
    <subcellularLocation>
        <location evidence="1">Nucleus</location>
    </subcellularLocation>
</comment>
<evidence type="ECO:0000256" key="6">
    <source>
        <dbReference type="ARBA" id="ARBA00038129"/>
    </source>
</evidence>
<evidence type="ECO:0000256" key="5">
    <source>
        <dbReference type="ARBA" id="ARBA00023242"/>
    </source>
</evidence>
<evidence type="ECO:0000256" key="7">
    <source>
        <dbReference type="SAM" id="MobiDB-lite"/>
    </source>
</evidence>
<evidence type="ECO:0000256" key="2">
    <source>
        <dbReference type="ARBA" id="ARBA00023015"/>
    </source>
</evidence>
<keyword evidence="5" id="KW-0539">Nucleus</keyword>
<keyword evidence="4" id="KW-0804">Transcription</keyword>
<dbReference type="PANTHER" id="PTHR10252:SF8">
    <property type="entry name" value="NUCLEAR TRANSCRIPTION FACTOR Y SUBUNIT GAMMA"/>
    <property type="match status" value="1"/>
</dbReference>
<dbReference type="EMBL" id="JAACJP010000046">
    <property type="protein sequence ID" value="KAF5371523.1"/>
    <property type="molecule type" value="Genomic_DNA"/>
</dbReference>
<evidence type="ECO:0000313" key="10">
    <source>
        <dbReference type="Proteomes" id="UP000565441"/>
    </source>
</evidence>
<dbReference type="GO" id="GO:0046982">
    <property type="term" value="F:protein heterodimerization activity"/>
    <property type="evidence" value="ECO:0007669"/>
    <property type="project" value="InterPro"/>
</dbReference>
<dbReference type="PANTHER" id="PTHR10252">
    <property type="entry name" value="HISTONE-LIKE TRANSCRIPTION FACTOR CCAAT-RELATED"/>
    <property type="match status" value="1"/>
</dbReference>
<feature type="compositionally biased region" description="Gly residues" evidence="7">
    <location>
        <begin position="166"/>
        <end position="176"/>
    </location>
</feature>
<proteinExistence type="inferred from homology"/>
<dbReference type="InterPro" id="IPR003958">
    <property type="entry name" value="CBFA_NFYB_domain"/>
</dbReference>
<feature type="compositionally biased region" description="Low complexity" evidence="7">
    <location>
        <begin position="133"/>
        <end position="143"/>
    </location>
</feature>
<reference evidence="9 10" key="1">
    <citation type="journal article" date="2020" name="ISME J.">
        <title>Uncovering the hidden diversity of litter-decomposition mechanisms in mushroom-forming fungi.</title>
        <authorList>
            <person name="Floudas D."/>
            <person name="Bentzer J."/>
            <person name="Ahren D."/>
            <person name="Johansson T."/>
            <person name="Persson P."/>
            <person name="Tunlid A."/>
        </authorList>
    </citation>
    <scope>NUCLEOTIDE SEQUENCE [LARGE SCALE GENOMIC DNA]</scope>
    <source>
        <strain evidence="9 10">CBS 661.87</strain>
    </source>
</reference>
<dbReference type="InterPro" id="IPR009072">
    <property type="entry name" value="Histone-fold"/>
</dbReference>
<dbReference type="FunFam" id="1.10.20.10:FF:000006">
    <property type="entry name" value="Nuclear transcription factor Y subunit gamma"/>
    <property type="match status" value="1"/>
</dbReference>
<comment type="similarity">
    <text evidence="6">Belongs to the NFYC/HAP5 subunit family.</text>
</comment>
<dbReference type="CDD" id="cd22908">
    <property type="entry name" value="HFD_NFYC-like"/>
    <property type="match status" value="1"/>
</dbReference>
<keyword evidence="2" id="KW-0805">Transcription regulation</keyword>
<dbReference type="Proteomes" id="UP000565441">
    <property type="component" value="Unassembled WGS sequence"/>
</dbReference>
<dbReference type="GO" id="GO:0016602">
    <property type="term" value="C:CCAAT-binding factor complex"/>
    <property type="evidence" value="ECO:0007669"/>
    <property type="project" value="TreeGrafter"/>
</dbReference>
<keyword evidence="3" id="KW-0238">DNA-binding</keyword>
<keyword evidence="10" id="KW-1185">Reference proteome</keyword>
<name>A0A8H5GUL6_9AGAR</name>
<dbReference type="InterPro" id="IPR050568">
    <property type="entry name" value="Transcr_DNA_Rep_Reg"/>
</dbReference>
<dbReference type="OrthoDB" id="1272441at2759"/>
<evidence type="ECO:0000256" key="4">
    <source>
        <dbReference type="ARBA" id="ARBA00023163"/>
    </source>
</evidence>
<sequence>MTTQPFVQSGEPLNDFLRSFWQRQVDVAEQETPDYRHPPLPLARIKKVMKSDPDVKMIAADAPILFCKACEIFISEITARAFIVADANKRRTLSRSDIAKALSKSDQFDFLIDIVPRDDIPFGPAAAAAAAAGKKVGSSSSSGTKQTSDTHPGEPSAGALTLENTNGGGSGSGGSGESQVLEQLESLLNSAPTDRGSLS</sequence>
<dbReference type="SUPFAM" id="SSF47113">
    <property type="entry name" value="Histone-fold"/>
    <property type="match status" value="1"/>
</dbReference>
<comment type="caution">
    <text evidence="9">The sequence shown here is derived from an EMBL/GenBank/DDBJ whole genome shotgun (WGS) entry which is preliminary data.</text>
</comment>
<gene>
    <name evidence="9" type="ORF">D9615_009647</name>
</gene>
<evidence type="ECO:0000256" key="3">
    <source>
        <dbReference type="ARBA" id="ARBA00023125"/>
    </source>
</evidence>
<evidence type="ECO:0000256" key="1">
    <source>
        <dbReference type="ARBA" id="ARBA00004123"/>
    </source>
</evidence>
<dbReference type="Gene3D" id="1.10.20.10">
    <property type="entry name" value="Histone, subunit A"/>
    <property type="match status" value="1"/>
</dbReference>
<feature type="compositionally biased region" description="Low complexity" evidence="7">
    <location>
        <begin position="177"/>
        <end position="190"/>
    </location>
</feature>
<evidence type="ECO:0000313" key="9">
    <source>
        <dbReference type="EMBL" id="KAF5371523.1"/>
    </source>
</evidence>
<feature type="region of interest" description="Disordered" evidence="7">
    <location>
        <begin position="133"/>
        <end position="199"/>
    </location>
</feature>
<dbReference type="Pfam" id="PF00808">
    <property type="entry name" value="CBFD_NFYB_HMF"/>
    <property type="match status" value="1"/>
</dbReference>
<dbReference type="GO" id="GO:0001228">
    <property type="term" value="F:DNA-binding transcription activator activity, RNA polymerase II-specific"/>
    <property type="evidence" value="ECO:0007669"/>
    <property type="project" value="TreeGrafter"/>
</dbReference>
<feature type="domain" description="Transcription factor CBF/NF-Y/archaeal histone" evidence="8">
    <location>
        <begin position="40"/>
        <end position="102"/>
    </location>
</feature>
<organism evidence="9 10">
    <name type="scientific">Tricholomella constricta</name>
    <dbReference type="NCBI Taxonomy" id="117010"/>
    <lineage>
        <taxon>Eukaryota</taxon>
        <taxon>Fungi</taxon>
        <taxon>Dikarya</taxon>
        <taxon>Basidiomycota</taxon>
        <taxon>Agaricomycotina</taxon>
        <taxon>Agaricomycetes</taxon>
        <taxon>Agaricomycetidae</taxon>
        <taxon>Agaricales</taxon>
        <taxon>Tricholomatineae</taxon>
        <taxon>Lyophyllaceae</taxon>
        <taxon>Tricholomella</taxon>
    </lineage>
</organism>
<accession>A0A8H5GUL6</accession>
<dbReference type="GO" id="GO:0000978">
    <property type="term" value="F:RNA polymerase II cis-regulatory region sequence-specific DNA binding"/>
    <property type="evidence" value="ECO:0007669"/>
    <property type="project" value="TreeGrafter"/>
</dbReference>
<evidence type="ECO:0000259" key="8">
    <source>
        <dbReference type="Pfam" id="PF00808"/>
    </source>
</evidence>
<dbReference type="AlphaFoldDB" id="A0A8H5GUL6"/>
<protein>
    <recommendedName>
        <fullName evidence="8">Transcription factor CBF/NF-Y/archaeal histone domain-containing protein</fullName>
    </recommendedName>
</protein>